<evidence type="ECO:0000313" key="1">
    <source>
        <dbReference type="EMBL" id="KAH9516917.1"/>
    </source>
</evidence>
<reference evidence="1" key="2">
    <citation type="journal article" date="2022" name="Res Sq">
        <title>Comparative Genomics Reveals Insights into the Divergent Evolution of Astigmatic Mites and Household Pest Adaptations.</title>
        <authorList>
            <person name="Xiong Q."/>
            <person name="Wan A.T.-Y."/>
            <person name="Liu X.-Y."/>
            <person name="Fung C.S.-H."/>
            <person name="Xiao X."/>
            <person name="Malainual N."/>
            <person name="Hou J."/>
            <person name="Wang L."/>
            <person name="Wang M."/>
            <person name="Yang K."/>
            <person name="Cui Y."/>
            <person name="Leung E."/>
            <person name="Nong W."/>
            <person name="Shin S.-K."/>
            <person name="Au S."/>
            <person name="Jeong K.Y."/>
            <person name="Chew F.T."/>
            <person name="Hui J."/>
            <person name="Leung T.F."/>
            <person name="Tungtrongchitr A."/>
            <person name="Zhong N."/>
            <person name="Liu Z."/>
            <person name="Tsui S."/>
        </authorList>
    </citation>
    <scope>NUCLEOTIDE SEQUENCE</scope>
    <source>
        <strain evidence="1">Derf</strain>
        <tissue evidence="1">Whole organism</tissue>
    </source>
</reference>
<protein>
    <submittedName>
        <fullName evidence="1">Uncharacterized protein</fullName>
    </submittedName>
</protein>
<evidence type="ECO:0000313" key="2">
    <source>
        <dbReference type="Proteomes" id="UP000790347"/>
    </source>
</evidence>
<comment type="caution">
    <text evidence="1">The sequence shown here is derived from an EMBL/GenBank/DDBJ whole genome shotgun (WGS) entry which is preliminary data.</text>
</comment>
<gene>
    <name evidence="1" type="ORF">DERF_007630</name>
</gene>
<dbReference type="EMBL" id="ASGP02000003">
    <property type="protein sequence ID" value="KAH9516917.1"/>
    <property type="molecule type" value="Genomic_DNA"/>
</dbReference>
<organism evidence="1 2">
    <name type="scientific">Dermatophagoides farinae</name>
    <name type="common">American house dust mite</name>
    <dbReference type="NCBI Taxonomy" id="6954"/>
    <lineage>
        <taxon>Eukaryota</taxon>
        <taxon>Metazoa</taxon>
        <taxon>Ecdysozoa</taxon>
        <taxon>Arthropoda</taxon>
        <taxon>Chelicerata</taxon>
        <taxon>Arachnida</taxon>
        <taxon>Acari</taxon>
        <taxon>Acariformes</taxon>
        <taxon>Sarcoptiformes</taxon>
        <taxon>Astigmata</taxon>
        <taxon>Psoroptidia</taxon>
        <taxon>Analgoidea</taxon>
        <taxon>Pyroglyphidae</taxon>
        <taxon>Dermatophagoidinae</taxon>
        <taxon>Dermatophagoides</taxon>
    </lineage>
</organism>
<sequence>MLNRPSLAYEDSINIYKPVKKRLEHYELHHCRPCAFYLIVTQVMSTTENFLTKNRNSFIQNLRDICMLPNLASIH</sequence>
<name>A0A922I1H7_DERFA</name>
<accession>A0A922I1H7</accession>
<dbReference type="Proteomes" id="UP000790347">
    <property type="component" value="Unassembled WGS sequence"/>
</dbReference>
<reference evidence="1" key="1">
    <citation type="submission" date="2013-05" db="EMBL/GenBank/DDBJ databases">
        <authorList>
            <person name="Yim A.K.Y."/>
            <person name="Chan T.F."/>
            <person name="Ji K.M."/>
            <person name="Liu X.Y."/>
            <person name="Zhou J.W."/>
            <person name="Li R.Q."/>
            <person name="Yang K.Y."/>
            <person name="Li J."/>
            <person name="Li M."/>
            <person name="Law P.T.W."/>
            <person name="Wu Y.L."/>
            <person name="Cai Z.L."/>
            <person name="Qin H."/>
            <person name="Bao Y."/>
            <person name="Leung R.K.K."/>
            <person name="Ng P.K.S."/>
            <person name="Zou J."/>
            <person name="Zhong X.J."/>
            <person name="Ran P.X."/>
            <person name="Zhong N.S."/>
            <person name="Liu Z.G."/>
            <person name="Tsui S.K.W."/>
        </authorList>
    </citation>
    <scope>NUCLEOTIDE SEQUENCE</scope>
    <source>
        <strain evidence="1">Derf</strain>
        <tissue evidence="1">Whole organism</tissue>
    </source>
</reference>
<keyword evidence="2" id="KW-1185">Reference proteome</keyword>
<dbReference type="AlphaFoldDB" id="A0A922I1H7"/>
<proteinExistence type="predicted"/>